<dbReference type="SUPFAM" id="SSF57850">
    <property type="entry name" value="RING/U-box"/>
    <property type="match status" value="1"/>
</dbReference>
<gene>
    <name evidence="3" type="ORF">BU26DRAFT_568249</name>
</gene>
<accession>A0A6A6I6W6</accession>
<dbReference type="RefSeq" id="XP_033680696.1">
    <property type="nucleotide sequence ID" value="XM_033833752.1"/>
</dbReference>
<proteinExistence type="predicted"/>
<evidence type="ECO:0000256" key="1">
    <source>
        <dbReference type="PROSITE-ProRule" id="PRU00175"/>
    </source>
</evidence>
<dbReference type="GeneID" id="54587082"/>
<dbReference type="GO" id="GO:0008270">
    <property type="term" value="F:zinc ion binding"/>
    <property type="evidence" value="ECO:0007669"/>
    <property type="project" value="UniProtKB-KW"/>
</dbReference>
<dbReference type="EMBL" id="ML987200">
    <property type="protein sequence ID" value="KAF2245692.1"/>
    <property type="molecule type" value="Genomic_DNA"/>
</dbReference>
<sequence>MATYTAAIWHLGTTLATMKAEMALHQEGPIRIRPNHHAIVVFDEMMTKFFKEYTAIMRAYPRESAWPPGIDFPDLGEIRRYHRFLLYQLPPAAGEFFRHIGGDPHVHRLNCGCTRTARLFIAGRIAWLEKRRSEGRELYPTEGRYANPLTDQLALYHALSDDTKWLADFAIPVPLELQYLMIQAFDLHRVLGRLDDRIDRMEAEAVEEVTTECTKEAMASEDTACDICTYAFGPEFSDENMTEPAAKISCGHIFGKQCLQTWFASHNTCPKCRSFAFPTETLLSPALLAPHAQKQEIEHEFRELDTEIDGYFLSTPMHTYGSRMEDMLDIVGGLIEEVLSIEHELDRH</sequence>
<organism evidence="3 4">
    <name type="scientific">Trematosphaeria pertusa</name>
    <dbReference type="NCBI Taxonomy" id="390896"/>
    <lineage>
        <taxon>Eukaryota</taxon>
        <taxon>Fungi</taxon>
        <taxon>Dikarya</taxon>
        <taxon>Ascomycota</taxon>
        <taxon>Pezizomycotina</taxon>
        <taxon>Dothideomycetes</taxon>
        <taxon>Pleosporomycetidae</taxon>
        <taxon>Pleosporales</taxon>
        <taxon>Massarineae</taxon>
        <taxon>Trematosphaeriaceae</taxon>
        <taxon>Trematosphaeria</taxon>
    </lineage>
</organism>
<keyword evidence="1" id="KW-0479">Metal-binding</keyword>
<dbReference type="Proteomes" id="UP000800094">
    <property type="component" value="Unassembled WGS sequence"/>
</dbReference>
<protein>
    <recommendedName>
        <fullName evidence="2">RING-type domain-containing protein</fullName>
    </recommendedName>
</protein>
<dbReference type="AlphaFoldDB" id="A0A6A6I6W6"/>
<dbReference type="Gene3D" id="3.30.40.10">
    <property type="entry name" value="Zinc/RING finger domain, C3HC4 (zinc finger)"/>
    <property type="match status" value="1"/>
</dbReference>
<dbReference type="InterPro" id="IPR013083">
    <property type="entry name" value="Znf_RING/FYVE/PHD"/>
</dbReference>
<evidence type="ECO:0000259" key="2">
    <source>
        <dbReference type="PROSITE" id="PS50089"/>
    </source>
</evidence>
<keyword evidence="4" id="KW-1185">Reference proteome</keyword>
<evidence type="ECO:0000313" key="4">
    <source>
        <dbReference type="Proteomes" id="UP000800094"/>
    </source>
</evidence>
<reference evidence="3" key="1">
    <citation type="journal article" date="2020" name="Stud. Mycol.">
        <title>101 Dothideomycetes genomes: a test case for predicting lifestyles and emergence of pathogens.</title>
        <authorList>
            <person name="Haridas S."/>
            <person name="Albert R."/>
            <person name="Binder M."/>
            <person name="Bloem J."/>
            <person name="Labutti K."/>
            <person name="Salamov A."/>
            <person name="Andreopoulos B."/>
            <person name="Baker S."/>
            <person name="Barry K."/>
            <person name="Bills G."/>
            <person name="Bluhm B."/>
            <person name="Cannon C."/>
            <person name="Castanera R."/>
            <person name="Culley D."/>
            <person name="Daum C."/>
            <person name="Ezra D."/>
            <person name="Gonzalez J."/>
            <person name="Henrissat B."/>
            <person name="Kuo A."/>
            <person name="Liang C."/>
            <person name="Lipzen A."/>
            <person name="Lutzoni F."/>
            <person name="Magnuson J."/>
            <person name="Mondo S."/>
            <person name="Nolan M."/>
            <person name="Ohm R."/>
            <person name="Pangilinan J."/>
            <person name="Park H.-J."/>
            <person name="Ramirez L."/>
            <person name="Alfaro M."/>
            <person name="Sun H."/>
            <person name="Tritt A."/>
            <person name="Yoshinaga Y."/>
            <person name="Zwiers L.-H."/>
            <person name="Turgeon B."/>
            <person name="Goodwin S."/>
            <person name="Spatafora J."/>
            <person name="Crous P."/>
            <person name="Grigoriev I."/>
        </authorList>
    </citation>
    <scope>NUCLEOTIDE SEQUENCE</scope>
    <source>
        <strain evidence="3">CBS 122368</strain>
    </source>
</reference>
<feature type="domain" description="RING-type" evidence="2">
    <location>
        <begin position="225"/>
        <end position="273"/>
    </location>
</feature>
<dbReference type="InterPro" id="IPR001841">
    <property type="entry name" value="Znf_RING"/>
</dbReference>
<name>A0A6A6I6W6_9PLEO</name>
<keyword evidence="1" id="KW-0862">Zinc</keyword>
<dbReference type="OrthoDB" id="3946702at2759"/>
<evidence type="ECO:0000313" key="3">
    <source>
        <dbReference type="EMBL" id="KAF2245692.1"/>
    </source>
</evidence>
<dbReference type="Pfam" id="PF13639">
    <property type="entry name" value="zf-RING_2"/>
    <property type="match status" value="1"/>
</dbReference>
<keyword evidence="1" id="KW-0863">Zinc-finger</keyword>
<dbReference type="PROSITE" id="PS50089">
    <property type="entry name" value="ZF_RING_2"/>
    <property type="match status" value="1"/>
</dbReference>